<sequence length="116" mass="13529">MQSTHLLHLSAAALQRNHHHATHLFDCSYIQPFDRQMVPDFRKCFSSHWFIQPEPAWLSNLPEIIVKRTITALCVPATASVDSPEDLIHILFWVPDLFPRLRRYPPSCGQRLRETN</sequence>
<accession>A0ABV0YUN0</accession>
<gene>
    <name evidence="1" type="ORF">AMECASPLE_036242</name>
</gene>
<name>A0ABV0YUN0_9TELE</name>
<dbReference type="Proteomes" id="UP001469553">
    <property type="component" value="Unassembled WGS sequence"/>
</dbReference>
<comment type="caution">
    <text evidence="1">The sequence shown here is derived from an EMBL/GenBank/DDBJ whole genome shotgun (WGS) entry which is preliminary data.</text>
</comment>
<evidence type="ECO:0000313" key="2">
    <source>
        <dbReference type="Proteomes" id="UP001469553"/>
    </source>
</evidence>
<protein>
    <submittedName>
        <fullName evidence="1">Uncharacterized protein</fullName>
    </submittedName>
</protein>
<reference evidence="1 2" key="1">
    <citation type="submission" date="2021-06" db="EMBL/GenBank/DDBJ databases">
        <authorList>
            <person name="Palmer J.M."/>
        </authorList>
    </citation>
    <scope>NUCLEOTIDE SEQUENCE [LARGE SCALE GENOMIC DNA]</scope>
    <source>
        <strain evidence="1 2">AS_MEX2019</strain>
        <tissue evidence="1">Muscle</tissue>
    </source>
</reference>
<evidence type="ECO:0000313" key="1">
    <source>
        <dbReference type="EMBL" id="MEQ2297599.1"/>
    </source>
</evidence>
<keyword evidence="2" id="KW-1185">Reference proteome</keyword>
<proteinExistence type="predicted"/>
<organism evidence="1 2">
    <name type="scientific">Ameca splendens</name>
    <dbReference type="NCBI Taxonomy" id="208324"/>
    <lineage>
        <taxon>Eukaryota</taxon>
        <taxon>Metazoa</taxon>
        <taxon>Chordata</taxon>
        <taxon>Craniata</taxon>
        <taxon>Vertebrata</taxon>
        <taxon>Euteleostomi</taxon>
        <taxon>Actinopterygii</taxon>
        <taxon>Neopterygii</taxon>
        <taxon>Teleostei</taxon>
        <taxon>Neoteleostei</taxon>
        <taxon>Acanthomorphata</taxon>
        <taxon>Ovalentaria</taxon>
        <taxon>Atherinomorphae</taxon>
        <taxon>Cyprinodontiformes</taxon>
        <taxon>Goodeidae</taxon>
        <taxon>Ameca</taxon>
    </lineage>
</organism>
<dbReference type="EMBL" id="JAHRIP010043289">
    <property type="protein sequence ID" value="MEQ2297599.1"/>
    <property type="molecule type" value="Genomic_DNA"/>
</dbReference>